<feature type="region of interest" description="Disordered" evidence="1">
    <location>
        <begin position="39"/>
        <end position="89"/>
    </location>
</feature>
<evidence type="ECO:0000313" key="2">
    <source>
        <dbReference type="EMBL" id="BCI85607.1"/>
    </source>
</evidence>
<organism evidence="2 3">
    <name type="scientific">Mycobacterium kansasii</name>
    <dbReference type="NCBI Taxonomy" id="1768"/>
    <lineage>
        <taxon>Bacteria</taxon>
        <taxon>Bacillati</taxon>
        <taxon>Actinomycetota</taxon>
        <taxon>Actinomycetes</taxon>
        <taxon>Mycobacteriales</taxon>
        <taxon>Mycobacteriaceae</taxon>
        <taxon>Mycobacterium</taxon>
    </lineage>
</organism>
<keyword evidence="3" id="KW-1185">Reference proteome</keyword>
<sequence length="103" mass="11048">MVVTHDHAEFGLTEVVVHQQAQCPARPFVDFGSERFSGAGGAGEVKVGGQHRRRRSQAAENRWGSSEIGDPVFGERPPSRLGTEASRSRMLEMPAAMGAAMAV</sequence>
<protein>
    <submittedName>
        <fullName evidence="2">Uncharacterized protein</fullName>
    </submittedName>
</protein>
<proteinExistence type="predicted"/>
<accession>A0A7G1I3J1</accession>
<reference evidence="2 3" key="1">
    <citation type="submission" date="2020-07" db="EMBL/GenBank/DDBJ databases">
        <title>Mycobacterium kansasii (former subtype) with zoonotic potential isolated from diseased indoor pet cat, Japan.</title>
        <authorList>
            <person name="Fukano H."/>
            <person name="Terazono T."/>
            <person name="Hoshino Y."/>
        </authorList>
    </citation>
    <scope>NUCLEOTIDE SEQUENCE [LARGE SCALE GENOMIC DNA]</scope>
    <source>
        <strain evidence="2 3">Kuro-I</strain>
    </source>
</reference>
<dbReference type="Proteomes" id="UP000516380">
    <property type="component" value="Chromosome"/>
</dbReference>
<gene>
    <name evidence="2" type="ORF">NIIDMKKI_08130</name>
</gene>
<evidence type="ECO:0000313" key="3">
    <source>
        <dbReference type="Proteomes" id="UP000516380"/>
    </source>
</evidence>
<name>A0A7G1I3J1_MYCKA</name>
<dbReference type="AlphaFoldDB" id="A0A7G1I3J1"/>
<dbReference type="EMBL" id="AP023343">
    <property type="protein sequence ID" value="BCI85607.1"/>
    <property type="molecule type" value="Genomic_DNA"/>
</dbReference>
<evidence type="ECO:0000256" key="1">
    <source>
        <dbReference type="SAM" id="MobiDB-lite"/>
    </source>
</evidence>